<protein>
    <submittedName>
        <fullName evidence="3">Putative similar to chymotrypsin-elastase inhibitor ixodidin</fullName>
    </submittedName>
</protein>
<keyword evidence="1" id="KW-0732">Signal</keyword>
<dbReference type="SUPFAM" id="SSF57567">
    <property type="entry name" value="Serine protease inhibitors"/>
    <property type="match status" value="1"/>
</dbReference>
<organism evidence="3">
    <name type="scientific">Rhipicephalus pulchellus</name>
    <name type="common">Yellow backed tick</name>
    <name type="synonym">Dermacentor pulchellus</name>
    <dbReference type="NCBI Taxonomy" id="72859"/>
    <lineage>
        <taxon>Eukaryota</taxon>
        <taxon>Metazoa</taxon>
        <taxon>Ecdysozoa</taxon>
        <taxon>Arthropoda</taxon>
        <taxon>Chelicerata</taxon>
        <taxon>Arachnida</taxon>
        <taxon>Acari</taxon>
        <taxon>Parasitiformes</taxon>
        <taxon>Ixodida</taxon>
        <taxon>Ixodoidea</taxon>
        <taxon>Ixodidae</taxon>
        <taxon>Rhipicephalinae</taxon>
        <taxon>Rhipicephalus</taxon>
        <taxon>Rhipicephalus</taxon>
    </lineage>
</organism>
<accession>L7LSJ6</accession>
<dbReference type="AlphaFoldDB" id="L7LSJ6"/>
<dbReference type="Pfam" id="PF01826">
    <property type="entry name" value="TIL"/>
    <property type="match status" value="1"/>
</dbReference>
<name>L7LSJ6_RHIPC</name>
<reference evidence="3" key="1">
    <citation type="submission" date="2012-11" db="EMBL/GenBank/DDBJ databases">
        <authorList>
            <person name="Lucero-Rivera Y.E."/>
            <person name="Tovar-Ramirez D."/>
        </authorList>
    </citation>
    <scope>NUCLEOTIDE SEQUENCE</scope>
    <source>
        <tissue evidence="3">Salivary gland</tissue>
    </source>
</reference>
<proteinExistence type="evidence at transcript level"/>
<dbReference type="CDD" id="cd19941">
    <property type="entry name" value="TIL"/>
    <property type="match status" value="1"/>
</dbReference>
<dbReference type="EMBL" id="GACK01011161">
    <property type="protein sequence ID" value="JAA53873.1"/>
    <property type="molecule type" value="mRNA"/>
</dbReference>
<evidence type="ECO:0000259" key="2">
    <source>
        <dbReference type="Pfam" id="PF01826"/>
    </source>
</evidence>
<feature type="domain" description="TIL" evidence="2">
    <location>
        <begin position="49"/>
        <end position="105"/>
    </location>
</feature>
<dbReference type="InterPro" id="IPR002919">
    <property type="entry name" value="TIL_dom"/>
</dbReference>
<sequence length="138" mass="15645">MMTGNTTVVLLALVVCATLVQVNGRLYLELPPSTKPDKLWPFPHRCWMPHEEYKSCVSGSCREWSCDYLYASWPKWCSKDCWSGCVCKEGYFRNNQGDCVLGYKCSRDIILLRGISKCCFKQTATINDSPVSLISDPT</sequence>
<feature type="signal peptide" evidence="1">
    <location>
        <begin position="1"/>
        <end position="24"/>
    </location>
</feature>
<evidence type="ECO:0000256" key="1">
    <source>
        <dbReference type="SAM" id="SignalP"/>
    </source>
</evidence>
<reference evidence="3" key="2">
    <citation type="journal article" date="2015" name="J. Proteomics">
        <title>Sexual differences in the sialomes of the zebra tick, Rhipicephalus pulchellus.</title>
        <authorList>
            <person name="Tan A.W."/>
            <person name="Francischetti I.M."/>
            <person name="Slovak M."/>
            <person name="Kini R.M."/>
            <person name="Ribeiro J.M."/>
        </authorList>
    </citation>
    <scope>NUCLEOTIDE SEQUENCE</scope>
    <source>
        <tissue evidence="3">Salivary gland</tissue>
    </source>
</reference>
<feature type="chain" id="PRO_5003980462" evidence="1">
    <location>
        <begin position="25"/>
        <end position="138"/>
    </location>
</feature>
<dbReference type="InterPro" id="IPR036084">
    <property type="entry name" value="Ser_inhib-like_sf"/>
</dbReference>
<evidence type="ECO:0000313" key="3">
    <source>
        <dbReference type="EMBL" id="JAA53873.1"/>
    </source>
</evidence>
<dbReference type="Gene3D" id="2.10.25.10">
    <property type="entry name" value="Laminin"/>
    <property type="match status" value="1"/>
</dbReference>